<proteinExistence type="predicted"/>
<feature type="domain" description="Ion transport" evidence="16">
    <location>
        <begin position="41"/>
        <end position="156"/>
    </location>
</feature>
<dbReference type="PANTHER" id="PTHR46480:SF1">
    <property type="entry name" value="VOLTAGE-GATED HYDROGEN CHANNEL 1"/>
    <property type="match status" value="1"/>
</dbReference>
<keyword evidence="6" id="KW-0851">Voltage-gated channel</keyword>
<dbReference type="AlphaFoldDB" id="A0A9N9HR33"/>
<dbReference type="Pfam" id="PF00520">
    <property type="entry name" value="Ion_trans"/>
    <property type="match status" value="1"/>
</dbReference>
<keyword evidence="8 13" id="KW-0175">Coiled coil</keyword>
<keyword evidence="7 15" id="KW-1133">Transmembrane helix</keyword>
<organism evidence="17 18">
    <name type="scientific">Dentiscutata erythropus</name>
    <dbReference type="NCBI Taxonomy" id="1348616"/>
    <lineage>
        <taxon>Eukaryota</taxon>
        <taxon>Fungi</taxon>
        <taxon>Fungi incertae sedis</taxon>
        <taxon>Mucoromycota</taxon>
        <taxon>Glomeromycotina</taxon>
        <taxon>Glomeromycetes</taxon>
        <taxon>Diversisporales</taxon>
        <taxon>Gigasporaceae</taxon>
        <taxon>Dentiscutata</taxon>
    </lineage>
</organism>
<evidence type="ECO:0000256" key="7">
    <source>
        <dbReference type="ARBA" id="ARBA00022989"/>
    </source>
</evidence>
<evidence type="ECO:0000256" key="2">
    <source>
        <dbReference type="ARBA" id="ARBA00015897"/>
    </source>
</evidence>
<keyword evidence="3" id="KW-0813">Transport</keyword>
<evidence type="ECO:0000256" key="6">
    <source>
        <dbReference type="ARBA" id="ARBA00022882"/>
    </source>
</evidence>
<feature type="coiled-coil region" evidence="13">
    <location>
        <begin position="162"/>
        <end position="196"/>
    </location>
</feature>
<dbReference type="Proteomes" id="UP000789405">
    <property type="component" value="Unassembled WGS sequence"/>
</dbReference>
<evidence type="ECO:0000256" key="4">
    <source>
        <dbReference type="ARBA" id="ARBA00022475"/>
    </source>
</evidence>
<feature type="transmembrane region" description="Helical" evidence="15">
    <location>
        <begin position="111"/>
        <end position="131"/>
    </location>
</feature>
<dbReference type="InterPro" id="IPR027359">
    <property type="entry name" value="Volt_channel_dom_sf"/>
</dbReference>
<evidence type="ECO:0000313" key="18">
    <source>
        <dbReference type="Proteomes" id="UP000789405"/>
    </source>
</evidence>
<keyword evidence="10 15" id="KW-0472">Membrane</keyword>
<comment type="subcellular location">
    <subcellularLocation>
        <location evidence="1">Cell membrane</location>
        <topology evidence="1">Multi-pass membrane protein</topology>
    </subcellularLocation>
</comment>
<evidence type="ECO:0000256" key="14">
    <source>
        <dbReference type="SAM" id="MobiDB-lite"/>
    </source>
</evidence>
<evidence type="ECO:0000256" key="8">
    <source>
        <dbReference type="ARBA" id="ARBA00023054"/>
    </source>
</evidence>
<sequence>MNSSTFETEQLLPTGEENKHEKRHELQDRTKEFLHSRRTHLFILFLVFADFLCVLTTIVITFLWPEIEREEHYIFEVLSLIAFTIDCVFIVEISLHLFAFGLSYYFKGSNWFVHLFDATVVIATFLLEIFLKGKDREAAGLLIIFRLWRLIKMLGAVAVGMGEYYDERCDNLRKKAEELEKELSIVLDEVEKIANEDMWDENRRARVFRRTSVGGSKENISVDVVHE</sequence>
<evidence type="ECO:0000256" key="13">
    <source>
        <dbReference type="SAM" id="Coils"/>
    </source>
</evidence>
<evidence type="ECO:0000256" key="3">
    <source>
        <dbReference type="ARBA" id="ARBA00022448"/>
    </source>
</evidence>
<feature type="region of interest" description="Disordered" evidence="14">
    <location>
        <begin position="1"/>
        <end position="23"/>
    </location>
</feature>
<evidence type="ECO:0000256" key="12">
    <source>
        <dbReference type="ARBA" id="ARBA00031989"/>
    </source>
</evidence>
<feature type="transmembrane region" description="Helical" evidence="15">
    <location>
        <begin position="41"/>
        <end position="65"/>
    </location>
</feature>
<keyword evidence="5 15" id="KW-0812">Transmembrane</keyword>
<reference evidence="17" key="1">
    <citation type="submission" date="2021-06" db="EMBL/GenBank/DDBJ databases">
        <authorList>
            <person name="Kallberg Y."/>
            <person name="Tangrot J."/>
            <person name="Rosling A."/>
        </authorList>
    </citation>
    <scope>NUCLEOTIDE SEQUENCE</scope>
    <source>
        <strain evidence="17">MA453B</strain>
    </source>
</reference>
<dbReference type="PANTHER" id="PTHR46480">
    <property type="entry name" value="F20B24.22"/>
    <property type="match status" value="1"/>
</dbReference>
<comment type="caution">
    <text evidence="17">The sequence shown here is derived from an EMBL/GenBank/DDBJ whole genome shotgun (WGS) entry which is preliminary data.</text>
</comment>
<evidence type="ECO:0000256" key="1">
    <source>
        <dbReference type="ARBA" id="ARBA00004651"/>
    </source>
</evidence>
<evidence type="ECO:0000256" key="9">
    <source>
        <dbReference type="ARBA" id="ARBA00023065"/>
    </source>
</evidence>
<evidence type="ECO:0000256" key="15">
    <source>
        <dbReference type="SAM" id="Phobius"/>
    </source>
</evidence>
<dbReference type="Gene3D" id="1.20.120.350">
    <property type="entry name" value="Voltage-gated potassium channels. Chain C"/>
    <property type="match status" value="1"/>
</dbReference>
<dbReference type="GO" id="GO:0030171">
    <property type="term" value="F:voltage-gated proton channel activity"/>
    <property type="evidence" value="ECO:0007669"/>
    <property type="project" value="InterPro"/>
</dbReference>
<protein>
    <recommendedName>
        <fullName evidence="2">Voltage-gated hydrogen channel 1</fullName>
    </recommendedName>
    <alternativeName>
        <fullName evidence="12">Hydrogen voltage-gated channel 1</fullName>
    </alternativeName>
</protein>
<dbReference type="SUPFAM" id="SSF81324">
    <property type="entry name" value="Voltage-gated potassium channels"/>
    <property type="match status" value="1"/>
</dbReference>
<evidence type="ECO:0000256" key="5">
    <source>
        <dbReference type="ARBA" id="ARBA00022692"/>
    </source>
</evidence>
<evidence type="ECO:0000259" key="16">
    <source>
        <dbReference type="Pfam" id="PF00520"/>
    </source>
</evidence>
<feature type="transmembrane region" description="Helical" evidence="15">
    <location>
        <begin position="77"/>
        <end position="105"/>
    </location>
</feature>
<dbReference type="OrthoDB" id="427456at2759"/>
<dbReference type="GO" id="GO:0034702">
    <property type="term" value="C:monoatomic ion channel complex"/>
    <property type="evidence" value="ECO:0007669"/>
    <property type="project" value="UniProtKB-KW"/>
</dbReference>
<evidence type="ECO:0000313" key="17">
    <source>
        <dbReference type="EMBL" id="CAG8701552.1"/>
    </source>
</evidence>
<gene>
    <name evidence="17" type="ORF">DERYTH_LOCUS13019</name>
</gene>
<evidence type="ECO:0000256" key="10">
    <source>
        <dbReference type="ARBA" id="ARBA00023136"/>
    </source>
</evidence>
<keyword evidence="4" id="KW-1003">Cell membrane</keyword>
<name>A0A9N9HR33_9GLOM</name>
<dbReference type="GO" id="GO:0005886">
    <property type="term" value="C:plasma membrane"/>
    <property type="evidence" value="ECO:0007669"/>
    <property type="project" value="UniProtKB-SubCell"/>
</dbReference>
<keyword evidence="9" id="KW-0406">Ion transport</keyword>
<dbReference type="InterPro" id="IPR005821">
    <property type="entry name" value="Ion_trans_dom"/>
</dbReference>
<dbReference type="EMBL" id="CAJVPY010008859">
    <property type="protein sequence ID" value="CAG8701552.1"/>
    <property type="molecule type" value="Genomic_DNA"/>
</dbReference>
<accession>A0A9N9HR33</accession>
<dbReference type="InterPro" id="IPR031846">
    <property type="entry name" value="Hvcn1"/>
</dbReference>
<evidence type="ECO:0000256" key="11">
    <source>
        <dbReference type="ARBA" id="ARBA00023303"/>
    </source>
</evidence>
<keyword evidence="18" id="KW-1185">Reference proteome</keyword>
<keyword evidence="11" id="KW-0407">Ion channel</keyword>